<dbReference type="PANTHER" id="PTHR32309">
    <property type="entry name" value="TYROSINE-PROTEIN KINASE"/>
    <property type="match status" value="1"/>
</dbReference>
<organism evidence="3 4">
    <name type="scientific">Rubrimonas cliftonensis</name>
    <dbReference type="NCBI Taxonomy" id="89524"/>
    <lineage>
        <taxon>Bacteria</taxon>
        <taxon>Pseudomonadati</taxon>
        <taxon>Pseudomonadota</taxon>
        <taxon>Alphaproteobacteria</taxon>
        <taxon>Rhodobacterales</taxon>
        <taxon>Paracoccaceae</taxon>
        <taxon>Rubrimonas</taxon>
    </lineage>
</organism>
<proteinExistence type="predicted"/>
<evidence type="ECO:0000313" key="3">
    <source>
        <dbReference type="EMBL" id="SEA65397.1"/>
    </source>
</evidence>
<feature type="coiled-coil region" evidence="1">
    <location>
        <begin position="181"/>
        <end position="208"/>
    </location>
</feature>
<feature type="transmembrane region" description="Helical" evidence="2">
    <location>
        <begin position="55"/>
        <end position="74"/>
    </location>
</feature>
<dbReference type="Proteomes" id="UP000198703">
    <property type="component" value="Unassembled WGS sequence"/>
</dbReference>
<feature type="transmembrane region" description="Helical" evidence="2">
    <location>
        <begin position="12"/>
        <end position="35"/>
    </location>
</feature>
<name>A0A1H4CYC8_9RHOB</name>
<reference evidence="3 4" key="1">
    <citation type="submission" date="2016-10" db="EMBL/GenBank/DDBJ databases">
        <authorList>
            <person name="de Groot N.N."/>
        </authorList>
    </citation>
    <scope>NUCLEOTIDE SEQUENCE [LARGE SCALE GENOMIC DNA]</scope>
    <source>
        <strain evidence="3 4">DSM 15345</strain>
    </source>
</reference>
<dbReference type="OrthoDB" id="7800844at2"/>
<dbReference type="GO" id="GO:0004713">
    <property type="term" value="F:protein tyrosine kinase activity"/>
    <property type="evidence" value="ECO:0007669"/>
    <property type="project" value="TreeGrafter"/>
</dbReference>
<dbReference type="InterPro" id="IPR050445">
    <property type="entry name" value="Bact_polysacc_biosynth/exp"/>
</dbReference>
<evidence type="ECO:0000256" key="1">
    <source>
        <dbReference type="SAM" id="Coils"/>
    </source>
</evidence>
<dbReference type="STRING" id="89524.SAMN05444370_108111"/>
<gene>
    <name evidence="3" type="ORF">SAMN05444370_108111</name>
</gene>
<protein>
    <submittedName>
        <fullName evidence="3">Polysaccharide export inner-membrane protein, BexC/CtrB/KpsE family</fullName>
    </submittedName>
</protein>
<dbReference type="PANTHER" id="PTHR32309:SF13">
    <property type="entry name" value="FERRIC ENTEROBACTIN TRANSPORT PROTEIN FEPE"/>
    <property type="match status" value="1"/>
</dbReference>
<keyword evidence="1" id="KW-0175">Coiled coil</keyword>
<dbReference type="EMBL" id="FNQM01000008">
    <property type="protein sequence ID" value="SEA65397.1"/>
    <property type="molecule type" value="Genomic_DNA"/>
</dbReference>
<dbReference type="RefSeq" id="WP_093254303.1">
    <property type="nucleotide sequence ID" value="NZ_FNQM01000008.1"/>
</dbReference>
<accession>A0A1H4CYC8</accession>
<keyword evidence="2" id="KW-0472">Membrane</keyword>
<keyword evidence="2" id="KW-1133">Transmembrane helix</keyword>
<evidence type="ECO:0000313" key="4">
    <source>
        <dbReference type="Proteomes" id="UP000198703"/>
    </source>
</evidence>
<dbReference type="GO" id="GO:0005886">
    <property type="term" value="C:plasma membrane"/>
    <property type="evidence" value="ECO:0007669"/>
    <property type="project" value="TreeGrafter"/>
</dbReference>
<keyword evidence="2" id="KW-0812">Transmembrane</keyword>
<evidence type="ECO:0000256" key="2">
    <source>
        <dbReference type="SAM" id="Phobius"/>
    </source>
</evidence>
<dbReference type="AlphaFoldDB" id="A0A1H4CYC8"/>
<sequence>MPVAASIRPRSYLGAAIGFFALVIAPTLFAGIYYYTVAADRYVTEVRYSVRGGAMMPGGGGGGMLGGGGGLIFAGDSFILEDYLASAQALVDIEAHVPIRAILARDGGDRVRGYDPEAPLEDLLGYWRAAVSPRFDAVTGITTVSVSLFHPEDAQAVGAALVTELRRIVDSLSEQARTEMLDYVEREYRRAERELDDARAAIETFRRANRIISPDEEVSIGSTIIASLSGQIAERTVTLRALRERARNSPRIPVIEGEIASLEAQLRNELAQRAGEEGGGALPEQLTSFEELRSAYEIARDTFVTTLGLKQEAEAAATLGQAELVVFVPPRAADIATEPRRMLETLKAFGAAFAAWLILRILLASLATQ</sequence>
<keyword evidence="4" id="KW-1185">Reference proteome</keyword>